<evidence type="ECO:0000256" key="1">
    <source>
        <dbReference type="SAM" id="MobiDB-lite"/>
    </source>
</evidence>
<dbReference type="GeneID" id="54570556"/>
<accession>A0A6A6CJF7</accession>
<dbReference type="AlphaFoldDB" id="A0A6A6CJF7"/>
<name>A0A6A6CJF7_ZASCE</name>
<reference evidence="2" key="1">
    <citation type="journal article" date="2020" name="Stud. Mycol.">
        <title>101 Dothideomycetes genomes: a test case for predicting lifestyles and emergence of pathogens.</title>
        <authorList>
            <person name="Haridas S."/>
            <person name="Albert R."/>
            <person name="Binder M."/>
            <person name="Bloem J."/>
            <person name="Labutti K."/>
            <person name="Salamov A."/>
            <person name="Andreopoulos B."/>
            <person name="Baker S."/>
            <person name="Barry K."/>
            <person name="Bills G."/>
            <person name="Bluhm B."/>
            <person name="Cannon C."/>
            <person name="Castanera R."/>
            <person name="Culley D."/>
            <person name="Daum C."/>
            <person name="Ezra D."/>
            <person name="Gonzalez J."/>
            <person name="Henrissat B."/>
            <person name="Kuo A."/>
            <person name="Liang C."/>
            <person name="Lipzen A."/>
            <person name="Lutzoni F."/>
            <person name="Magnuson J."/>
            <person name="Mondo S."/>
            <person name="Nolan M."/>
            <person name="Ohm R."/>
            <person name="Pangilinan J."/>
            <person name="Park H.-J."/>
            <person name="Ramirez L."/>
            <person name="Alfaro M."/>
            <person name="Sun H."/>
            <person name="Tritt A."/>
            <person name="Yoshinaga Y."/>
            <person name="Zwiers L.-H."/>
            <person name="Turgeon B."/>
            <person name="Goodwin S."/>
            <person name="Spatafora J."/>
            <person name="Crous P."/>
            <person name="Grigoriev I."/>
        </authorList>
    </citation>
    <scope>NUCLEOTIDE SEQUENCE</scope>
    <source>
        <strain evidence="2">ATCC 36951</strain>
    </source>
</reference>
<dbReference type="InterPro" id="IPR011009">
    <property type="entry name" value="Kinase-like_dom_sf"/>
</dbReference>
<dbReference type="Proteomes" id="UP000799537">
    <property type="component" value="Unassembled WGS sequence"/>
</dbReference>
<dbReference type="RefSeq" id="XP_033666728.1">
    <property type="nucleotide sequence ID" value="XM_033817284.1"/>
</dbReference>
<dbReference type="EMBL" id="ML993599">
    <property type="protein sequence ID" value="KAF2165839.1"/>
    <property type="molecule type" value="Genomic_DNA"/>
</dbReference>
<dbReference type="SUPFAM" id="SSF56112">
    <property type="entry name" value="Protein kinase-like (PK-like)"/>
    <property type="match status" value="1"/>
</dbReference>
<evidence type="ECO:0000313" key="2">
    <source>
        <dbReference type="EMBL" id="KAF2165839.1"/>
    </source>
</evidence>
<protein>
    <recommendedName>
        <fullName evidence="4">Protein kinase domain-containing protein</fullName>
    </recommendedName>
</protein>
<sequence length="335" mass="37555">MARTVHPVQPPREHVAPQSPPTPYAARQHFVLRDSTVVCTLAGGGSEMLIVPSSYEDRNDIGEDADWRQAHNAADAHKCWKTTFIYQHIEDHPHLMNANSTPIHYRFIRPDPWTWLPVIANPGGPPLRTFLDVNRSEMYDTRTTLNQSTASGRVKARYKSLVYQWALQLATPIISIVFGDLTVDSCWLTSPGLSLSILGFLNSGFRTRDGPVHHGDILSGYPFNPIDHLPRTERIPTLKTDLFMWGCVVYELMTGFWPGEGQGIEDEEIAMLVPRHEWPTLESELLGNVVRTCWTGEMRSAAELVTTVRRVITELGAVIGDNGEVVHLDIEGLTI</sequence>
<dbReference type="OrthoDB" id="1668230at2759"/>
<evidence type="ECO:0008006" key="4">
    <source>
        <dbReference type="Google" id="ProtNLM"/>
    </source>
</evidence>
<proteinExistence type="predicted"/>
<gene>
    <name evidence="2" type="ORF">M409DRAFT_67159</name>
</gene>
<organism evidence="2 3">
    <name type="scientific">Zasmidium cellare ATCC 36951</name>
    <dbReference type="NCBI Taxonomy" id="1080233"/>
    <lineage>
        <taxon>Eukaryota</taxon>
        <taxon>Fungi</taxon>
        <taxon>Dikarya</taxon>
        <taxon>Ascomycota</taxon>
        <taxon>Pezizomycotina</taxon>
        <taxon>Dothideomycetes</taxon>
        <taxon>Dothideomycetidae</taxon>
        <taxon>Mycosphaerellales</taxon>
        <taxon>Mycosphaerellaceae</taxon>
        <taxon>Zasmidium</taxon>
    </lineage>
</organism>
<evidence type="ECO:0000313" key="3">
    <source>
        <dbReference type="Proteomes" id="UP000799537"/>
    </source>
</evidence>
<feature type="region of interest" description="Disordered" evidence="1">
    <location>
        <begin position="1"/>
        <end position="22"/>
    </location>
</feature>
<keyword evidence="3" id="KW-1185">Reference proteome</keyword>